<dbReference type="RefSeq" id="WP_112730507.1">
    <property type="nucleotide sequence ID" value="NZ_PYAC01000018.1"/>
</dbReference>
<dbReference type="Gene3D" id="3.90.1140.10">
    <property type="entry name" value="Cyclic phosphodiesterase"/>
    <property type="match status" value="1"/>
</dbReference>
<organism evidence="1 2">
    <name type="scientific">Micromonospora noduli</name>
    <dbReference type="NCBI Taxonomy" id="709876"/>
    <lineage>
        <taxon>Bacteria</taxon>
        <taxon>Bacillati</taxon>
        <taxon>Actinomycetota</taxon>
        <taxon>Actinomycetes</taxon>
        <taxon>Micromonosporales</taxon>
        <taxon>Micromonosporaceae</taxon>
        <taxon>Micromonospora</taxon>
    </lineage>
</organism>
<dbReference type="PANTHER" id="PTHR40037">
    <property type="entry name" value="PHOSPHOESTERASE YJCG-RELATED"/>
    <property type="match status" value="1"/>
</dbReference>
<proteinExistence type="predicted"/>
<gene>
    <name evidence="1" type="ORF">MED15_03938</name>
</gene>
<comment type="caution">
    <text evidence="1">The sequence shown here is derived from an EMBL/GenBank/DDBJ whole genome shotgun (WGS) entry which is preliminary data.</text>
</comment>
<accession>A0ABX9CYW3</accession>
<keyword evidence="2" id="KW-1185">Reference proteome</keyword>
<dbReference type="Proteomes" id="UP000249045">
    <property type="component" value="Unassembled WGS sequence"/>
</dbReference>
<reference evidence="1 2" key="1">
    <citation type="submission" date="2018-03" db="EMBL/GenBank/DDBJ databases">
        <title>Defining the species Micromonospora saelicesensis and Micromonospora noduli under the framework of genomics.</title>
        <authorList>
            <person name="Riesco R."/>
            <person name="Trujillo M.E."/>
        </authorList>
    </citation>
    <scope>NUCLEOTIDE SEQUENCE [LARGE SCALE GENOMIC DNA]</scope>
    <source>
        <strain evidence="1 2">MED15</strain>
    </source>
</reference>
<protein>
    <recommendedName>
        <fullName evidence="3">2'-5' RNA ligase</fullName>
    </recommendedName>
</protein>
<evidence type="ECO:0000313" key="1">
    <source>
        <dbReference type="EMBL" id="RAO15947.1"/>
    </source>
</evidence>
<dbReference type="EMBL" id="PYAC01000018">
    <property type="protein sequence ID" value="RAO15947.1"/>
    <property type="molecule type" value="Genomic_DNA"/>
</dbReference>
<name>A0ABX9CYW3_9ACTN</name>
<dbReference type="Pfam" id="PF13563">
    <property type="entry name" value="2_5_RNA_ligase2"/>
    <property type="match status" value="1"/>
</dbReference>
<dbReference type="SUPFAM" id="SSF55144">
    <property type="entry name" value="LigT-like"/>
    <property type="match status" value="1"/>
</dbReference>
<dbReference type="PANTHER" id="PTHR40037:SF1">
    <property type="entry name" value="PHOSPHOESTERASE SAOUHSC_00951-RELATED"/>
    <property type="match status" value="1"/>
</dbReference>
<evidence type="ECO:0008006" key="3">
    <source>
        <dbReference type="Google" id="ProtNLM"/>
    </source>
</evidence>
<evidence type="ECO:0000313" key="2">
    <source>
        <dbReference type="Proteomes" id="UP000249045"/>
    </source>
</evidence>
<dbReference type="InterPro" id="IPR009097">
    <property type="entry name" value="Cyclic_Pdiesterase"/>
</dbReference>
<sequence length="187" mass="19873">MEPTQTALIVPIPEAEEAVGRFRASLDRAAGWGVPAHVTVLYPFLPPQQIDEQVLAVLRETIAGIPRFDVALTHVGWFGDTVVWLAPQPARPFRGLTSAVCQQFPEAPPYAGAHSDVVPHLTIGHDAAKPTLSHAAETISAHLPINAAIDRVRLIAGTPDINPWPTICEFPLGAIPPAPAGTEVTAS</sequence>
<dbReference type="InterPro" id="IPR050580">
    <property type="entry name" value="2H_phosphoesterase_YjcG-like"/>
</dbReference>